<comment type="cofactor">
    <cofactor evidence="1 15">
        <name>Mg(2+)</name>
        <dbReference type="ChEBI" id="CHEBI:18420"/>
    </cofactor>
</comment>
<dbReference type="InterPro" id="IPR023151">
    <property type="entry name" value="PEP_util_CS"/>
</dbReference>
<dbReference type="InterPro" id="IPR006319">
    <property type="entry name" value="PEP_synth"/>
</dbReference>
<sequence>MSEQANYIRWFNELTIDDVPLVGGKNASLGEMYRELTTQGIQIPNGFAVTAEAYRYVLEHTHSWEALHQALDELNPDDVTDLAKRARKAREIIYAARFPEDLEQQIIAAFKQLKDQYGDDLSVAVRSSATAEDLPTASFAGQQDTFLNIRGDQALLDSCKRCFASLFTDRAIHYRIDQGFDHFKLALSIGIMKMVRSDLDASGVMFSLDTESGFSDVVFITGAYGLGENVVQGAVDPDEFYVHKPTFEQGHRAVLRRTLGAKKIKMIYSDRRTREATRNIATSAEQRNRFCLNDADVLTLADYAIKIEKHYSTKAGQAKPMDIEWAKDGLDGTLYIVQARPETVVSQLRGMILEQYRLKDKAEPMITGHAVGSKIAAGNARIIDNVEQLNTFNPGDVLVADMTTPDWEPVMKIASAIITNRGGRTCHAAIISRELGVPAVVGCDNATTLIKNNSPVTVSCAEGDVGKVYSGLLDFDIKSTDLSGLQHPKTKIMLNIGNPELAFKTSFLPNDGVGLARMEFIITEYIKAHPMALIHPEQVQNAGEREQLGQLTRNYASAEDYFVQKLSEGVGTIAAAFYPKPVVVRMSDFKTNEYATLLGGRWFEFDEANPMIGFRGASRYIHPAYAEGFALECKAMKRVREEMGLVNVIVMIPFCRRVEEARRVLDYMAQLGLKRGEQGLEIYVMCEIPNNVIQIDAFSEYFDGFSIGSNDLTQLTLGVDRDSAIIAEDFDERDPGVKEMIRLAVEGAHRNGKHCGLCGQAPSDYPEMAEFLVEIGIDSMSLNPDTVLQTTQLVLETERRLNRKL</sequence>
<feature type="domain" description="PEP-utilising enzyme C-terminal" evidence="18">
    <location>
        <begin position="488"/>
        <end position="797"/>
    </location>
</feature>
<dbReference type="InterPro" id="IPR018274">
    <property type="entry name" value="PEP_util_AS"/>
</dbReference>
<dbReference type="EMBL" id="JAQSDF010000009">
    <property type="protein sequence ID" value="MDI1230481.1"/>
    <property type="molecule type" value="Genomic_DNA"/>
</dbReference>
<dbReference type="NCBIfam" id="NF005057">
    <property type="entry name" value="PRK06464.1"/>
    <property type="match status" value="1"/>
</dbReference>
<dbReference type="InterPro" id="IPR040442">
    <property type="entry name" value="Pyrv_kinase-like_dom_sf"/>
</dbReference>
<evidence type="ECO:0000256" key="6">
    <source>
        <dbReference type="ARBA" id="ARBA00021623"/>
    </source>
</evidence>
<dbReference type="SUPFAM" id="SSF51621">
    <property type="entry name" value="Phosphoenolpyruvate/pyruvate domain"/>
    <property type="match status" value="1"/>
</dbReference>
<dbReference type="FunFam" id="3.30.1490.20:FF:000010">
    <property type="entry name" value="Phosphoenolpyruvate synthase"/>
    <property type="match status" value="1"/>
</dbReference>
<evidence type="ECO:0000256" key="1">
    <source>
        <dbReference type="ARBA" id="ARBA00001946"/>
    </source>
</evidence>
<keyword evidence="12 15" id="KW-0460">Magnesium</keyword>
<dbReference type="Pfam" id="PF00391">
    <property type="entry name" value="PEP-utilizers"/>
    <property type="match status" value="1"/>
</dbReference>
<evidence type="ECO:0000256" key="10">
    <source>
        <dbReference type="ARBA" id="ARBA00022777"/>
    </source>
</evidence>
<dbReference type="AlphaFoldDB" id="A0AA43Q2R1"/>
<dbReference type="InterPro" id="IPR036637">
    <property type="entry name" value="Phosphohistidine_dom_sf"/>
</dbReference>
<dbReference type="Proteomes" id="UP001160519">
    <property type="component" value="Unassembled WGS sequence"/>
</dbReference>
<dbReference type="PIRSF" id="PIRSF000854">
    <property type="entry name" value="PEP_synthase"/>
    <property type="match status" value="1"/>
</dbReference>
<keyword evidence="10 15" id="KW-0418">Kinase</keyword>
<dbReference type="FunFam" id="3.50.30.10:FF:000002">
    <property type="entry name" value="Phosphoenolpyruvate synthase"/>
    <property type="match status" value="1"/>
</dbReference>
<evidence type="ECO:0000259" key="17">
    <source>
        <dbReference type="Pfam" id="PF01326"/>
    </source>
</evidence>
<dbReference type="NCBIfam" id="TIGR01418">
    <property type="entry name" value="PEP_synth"/>
    <property type="match status" value="1"/>
</dbReference>
<feature type="domain" description="PEP-utilising enzyme mobile" evidence="16">
    <location>
        <begin position="392"/>
        <end position="463"/>
    </location>
</feature>
<dbReference type="InterPro" id="IPR002192">
    <property type="entry name" value="PPDK_AMP/ATP-bd"/>
</dbReference>
<dbReference type="Pfam" id="PF01326">
    <property type="entry name" value="PPDK_N"/>
    <property type="match status" value="1"/>
</dbReference>
<organism evidence="19 20">
    <name type="scientific">Candidatus Methylobacter titanis</name>
    <dbReference type="NCBI Taxonomy" id="3053457"/>
    <lineage>
        <taxon>Bacteria</taxon>
        <taxon>Pseudomonadati</taxon>
        <taxon>Pseudomonadota</taxon>
        <taxon>Gammaproteobacteria</taxon>
        <taxon>Methylococcales</taxon>
        <taxon>Methylococcaceae</taxon>
        <taxon>Methylobacter</taxon>
    </lineage>
</organism>
<evidence type="ECO:0000259" key="16">
    <source>
        <dbReference type="Pfam" id="PF00391"/>
    </source>
</evidence>
<dbReference type="FunFam" id="3.30.470.20:FF:000017">
    <property type="entry name" value="Phosphoenolpyruvate synthase"/>
    <property type="match status" value="1"/>
</dbReference>
<dbReference type="PROSITE" id="PS00742">
    <property type="entry name" value="PEP_ENZYMES_2"/>
    <property type="match status" value="1"/>
</dbReference>
<dbReference type="Gene3D" id="3.30.1490.20">
    <property type="entry name" value="ATP-grasp fold, A domain"/>
    <property type="match status" value="1"/>
</dbReference>
<dbReference type="InterPro" id="IPR015813">
    <property type="entry name" value="Pyrv/PenolPyrv_kinase-like_dom"/>
</dbReference>
<evidence type="ECO:0000256" key="11">
    <source>
        <dbReference type="ARBA" id="ARBA00022840"/>
    </source>
</evidence>
<evidence type="ECO:0000256" key="9">
    <source>
        <dbReference type="ARBA" id="ARBA00022741"/>
    </source>
</evidence>
<comment type="catalytic activity">
    <reaction evidence="14 15">
        <text>pyruvate + ATP + H2O = phosphoenolpyruvate + AMP + phosphate + 2 H(+)</text>
        <dbReference type="Rhea" id="RHEA:11364"/>
        <dbReference type="ChEBI" id="CHEBI:15361"/>
        <dbReference type="ChEBI" id="CHEBI:15377"/>
        <dbReference type="ChEBI" id="CHEBI:15378"/>
        <dbReference type="ChEBI" id="CHEBI:30616"/>
        <dbReference type="ChEBI" id="CHEBI:43474"/>
        <dbReference type="ChEBI" id="CHEBI:58702"/>
        <dbReference type="ChEBI" id="CHEBI:456215"/>
        <dbReference type="EC" id="2.7.9.2"/>
    </reaction>
</comment>
<keyword evidence="20" id="KW-1185">Reference proteome</keyword>
<dbReference type="PANTHER" id="PTHR43030">
    <property type="entry name" value="PHOSPHOENOLPYRUVATE SYNTHASE"/>
    <property type="match status" value="1"/>
</dbReference>
<comment type="caution">
    <text evidence="19">The sequence shown here is derived from an EMBL/GenBank/DDBJ whole genome shotgun (WGS) entry which is preliminary data.</text>
</comment>
<gene>
    <name evidence="19" type="primary">ppsA</name>
    <name evidence="19" type="ORF">PSU93_04950</name>
</gene>
<dbReference type="SUPFAM" id="SSF52009">
    <property type="entry name" value="Phosphohistidine domain"/>
    <property type="match status" value="1"/>
</dbReference>
<evidence type="ECO:0000256" key="5">
    <source>
        <dbReference type="ARBA" id="ARBA00011996"/>
    </source>
</evidence>
<feature type="domain" description="Pyruvate phosphate dikinase AMP/ATP-binding" evidence="17">
    <location>
        <begin position="20"/>
        <end position="348"/>
    </location>
</feature>
<dbReference type="EC" id="2.7.9.2" evidence="5 15"/>
<evidence type="ECO:0000256" key="15">
    <source>
        <dbReference type="PIRNR" id="PIRNR000854"/>
    </source>
</evidence>
<protein>
    <recommendedName>
        <fullName evidence="6 15">Phosphoenolpyruvate synthase</fullName>
        <shortName evidence="15">PEP synthase</shortName>
        <ecNumber evidence="5 15">2.7.9.2</ecNumber>
    </recommendedName>
    <alternativeName>
        <fullName evidence="13 15">Pyruvate, water dikinase</fullName>
    </alternativeName>
</protein>
<comment type="similarity">
    <text evidence="4 15">Belongs to the PEP-utilizing enzyme family.</text>
</comment>
<evidence type="ECO:0000259" key="18">
    <source>
        <dbReference type="Pfam" id="PF02896"/>
    </source>
</evidence>
<reference evidence="19" key="1">
    <citation type="submission" date="2023-01" db="EMBL/GenBank/DDBJ databases">
        <title>Biogeochemical cycle of methane in antarctic sediments.</title>
        <authorList>
            <person name="Roldan D.M."/>
            <person name="Menes R.J."/>
        </authorList>
    </citation>
    <scope>NUCLEOTIDE SEQUENCE [LARGE SCALE GENOMIC DNA]</scope>
    <source>
        <strain evidence="19">K-2018 MAG008</strain>
    </source>
</reference>
<keyword evidence="9 15" id="KW-0547">Nucleotide-binding</keyword>
<evidence type="ECO:0000256" key="8">
    <source>
        <dbReference type="ARBA" id="ARBA00022723"/>
    </source>
</evidence>
<keyword evidence="7 15" id="KW-0808">Transferase</keyword>
<dbReference type="Gene3D" id="3.50.30.10">
    <property type="entry name" value="Phosphohistidine domain"/>
    <property type="match status" value="1"/>
</dbReference>
<dbReference type="Gene3D" id="3.20.20.60">
    <property type="entry name" value="Phosphoenolpyruvate-binding domains"/>
    <property type="match status" value="1"/>
</dbReference>
<keyword evidence="11 15" id="KW-0067">ATP-binding</keyword>
<evidence type="ECO:0000256" key="7">
    <source>
        <dbReference type="ARBA" id="ARBA00022679"/>
    </source>
</evidence>
<evidence type="ECO:0000256" key="3">
    <source>
        <dbReference type="ARBA" id="ARBA00004742"/>
    </source>
</evidence>
<dbReference type="GO" id="GO:0005524">
    <property type="term" value="F:ATP binding"/>
    <property type="evidence" value="ECO:0007669"/>
    <property type="project" value="UniProtKB-KW"/>
</dbReference>
<dbReference type="Pfam" id="PF02896">
    <property type="entry name" value="PEP-utilizers_C"/>
    <property type="match status" value="1"/>
</dbReference>
<evidence type="ECO:0000256" key="2">
    <source>
        <dbReference type="ARBA" id="ARBA00002988"/>
    </source>
</evidence>
<dbReference type="PROSITE" id="PS00370">
    <property type="entry name" value="PEP_ENZYMES_PHOS_SITE"/>
    <property type="match status" value="1"/>
</dbReference>
<keyword evidence="8 15" id="KW-0479">Metal-binding</keyword>
<accession>A0AA43Q2R1</accession>
<comment type="pathway">
    <text evidence="3 15">Carbohydrate biosynthesis; gluconeogenesis.</text>
</comment>
<evidence type="ECO:0000256" key="13">
    <source>
        <dbReference type="ARBA" id="ARBA00033470"/>
    </source>
</evidence>
<comment type="function">
    <text evidence="2 15">Catalyzes the phosphorylation of pyruvate to phosphoenolpyruvate.</text>
</comment>
<dbReference type="GO" id="GO:0046872">
    <property type="term" value="F:metal ion binding"/>
    <property type="evidence" value="ECO:0007669"/>
    <property type="project" value="UniProtKB-KW"/>
</dbReference>
<evidence type="ECO:0000313" key="20">
    <source>
        <dbReference type="Proteomes" id="UP001160519"/>
    </source>
</evidence>
<dbReference type="SUPFAM" id="SSF56059">
    <property type="entry name" value="Glutathione synthetase ATP-binding domain-like"/>
    <property type="match status" value="1"/>
</dbReference>
<dbReference type="InterPro" id="IPR000121">
    <property type="entry name" value="PEP_util_C"/>
</dbReference>
<evidence type="ECO:0000256" key="4">
    <source>
        <dbReference type="ARBA" id="ARBA00007837"/>
    </source>
</evidence>
<dbReference type="GO" id="GO:0008986">
    <property type="term" value="F:pyruvate, water dikinase activity"/>
    <property type="evidence" value="ECO:0007669"/>
    <property type="project" value="UniProtKB-EC"/>
</dbReference>
<dbReference type="InterPro" id="IPR013815">
    <property type="entry name" value="ATP_grasp_subdomain_1"/>
</dbReference>
<evidence type="ECO:0000256" key="12">
    <source>
        <dbReference type="ARBA" id="ARBA00022842"/>
    </source>
</evidence>
<dbReference type="PANTHER" id="PTHR43030:SF1">
    <property type="entry name" value="PHOSPHOENOLPYRUVATE SYNTHASE"/>
    <property type="match status" value="1"/>
</dbReference>
<evidence type="ECO:0000313" key="19">
    <source>
        <dbReference type="EMBL" id="MDI1230481.1"/>
    </source>
</evidence>
<dbReference type="InterPro" id="IPR008279">
    <property type="entry name" value="PEP-util_enz_mobile_dom"/>
</dbReference>
<proteinExistence type="inferred from homology"/>
<name>A0AA43Q2R1_9GAMM</name>
<evidence type="ECO:0000256" key="14">
    <source>
        <dbReference type="ARBA" id="ARBA00047700"/>
    </source>
</evidence>
<dbReference type="Gene3D" id="3.30.470.20">
    <property type="entry name" value="ATP-grasp fold, B domain"/>
    <property type="match status" value="1"/>
</dbReference>